<reference evidence="2 4" key="2">
    <citation type="submission" date="2018-08" db="EMBL/GenBank/DDBJ databases">
        <title>Recombination of ecologically and evolutionarily significant loci maintains genetic cohesion in the Pseudomonas syringae species complex.</title>
        <authorList>
            <person name="Dillon M."/>
            <person name="Thakur S."/>
            <person name="Almeida R.N.D."/>
            <person name="Weir B.S."/>
            <person name="Guttman D.S."/>
        </authorList>
    </citation>
    <scope>NUCLEOTIDE SEQUENCE [LARGE SCALE GENOMIC DNA]</scope>
    <source>
        <strain evidence="2 4">ICMP 7847</strain>
    </source>
</reference>
<gene>
    <name evidence="1" type="ORF">ALO53_100704</name>
    <name evidence="2" type="ORF">ALP66_100745</name>
</gene>
<dbReference type="Proteomes" id="UP000270873">
    <property type="component" value="Unassembled WGS sequence"/>
</dbReference>
<name>A0A0P9SIV3_PSEA0</name>
<dbReference type="PATRIC" id="fig|251724.3.peg.2123"/>
<proteinExistence type="predicted"/>
<evidence type="ECO:0008006" key="5">
    <source>
        <dbReference type="Google" id="ProtNLM"/>
    </source>
</evidence>
<comment type="caution">
    <text evidence="1">The sequence shown here is derived from an EMBL/GenBank/DDBJ whole genome shotgun (WGS) entry which is preliminary data.</text>
</comment>
<evidence type="ECO:0000313" key="1">
    <source>
        <dbReference type="EMBL" id="KPX60708.1"/>
    </source>
</evidence>
<protein>
    <recommendedName>
        <fullName evidence="5">Prophage PssSM-02</fullName>
    </recommendedName>
</protein>
<dbReference type="RefSeq" id="WP_003342461.1">
    <property type="nucleotide sequence ID" value="NZ_LJQO01000478.1"/>
</dbReference>
<accession>A0A0P9SIV3</accession>
<dbReference type="EMBL" id="RBSP01000109">
    <property type="protein sequence ID" value="RMS53877.1"/>
    <property type="molecule type" value="Genomic_DNA"/>
</dbReference>
<sequence>MKPTDTAEFIGELNAGVFANQIGHALSEVAAGVVDNKKVGTVTLTFSLKQIADSHQVTVNHKLAYKVPTKRGSRTEDTTLDTPMYVGEGGRLTLFPETPAADQMFDRNAAPVPARS</sequence>
<dbReference type="Proteomes" id="UP000050469">
    <property type="component" value="Unassembled WGS sequence"/>
</dbReference>
<organism evidence="1 3">
    <name type="scientific">Pseudomonas amygdali pv. photiniae</name>
    <dbReference type="NCBI Taxonomy" id="251724"/>
    <lineage>
        <taxon>Bacteria</taxon>
        <taxon>Pseudomonadati</taxon>
        <taxon>Pseudomonadota</taxon>
        <taxon>Gammaproteobacteria</taxon>
        <taxon>Pseudomonadales</taxon>
        <taxon>Pseudomonadaceae</taxon>
        <taxon>Pseudomonas</taxon>
        <taxon>Pseudomonas amygdali</taxon>
    </lineage>
</organism>
<evidence type="ECO:0000313" key="2">
    <source>
        <dbReference type="EMBL" id="RMS53877.1"/>
    </source>
</evidence>
<reference evidence="1 3" key="1">
    <citation type="submission" date="2015-09" db="EMBL/GenBank/DDBJ databases">
        <title>Genome announcement of multiple Pseudomonas syringae strains.</title>
        <authorList>
            <person name="Thakur S."/>
            <person name="Wang P.W."/>
            <person name="Gong Y."/>
            <person name="Weir B.S."/>
            <person name="Guttman D.S."/>
        </authorList>
    </citation>
    <scope>NUCLEOTIDE SEQUENCE [LARGE SCALE GENOMIC DNA]</scope>
    <source>
        <strain evidence="1 3">ICMP7840</strain>
    </source>
</reference>
<dbReference type="EMBL" id="LJQO01000478">
    <property type="protein sequence ID" value="KPX60708.1"/>
    <property type="molecule type" value="Genomic_DNA"/>
</dbReference>
<evidence type="ECO:0000313" key="4">
    <source>
        <dbReference type="Proteomes" id="UP000270873"/>
    </source>
</evidence>
<dbReference type="AlphaFoldDB" id="A0A0P9SIV3"/>
<evidence type="ECO:0000313" key="3">
    <source>
        <dbReference type="Proteomes" id="UP000050469"/>
    </source>
</evidence>